<sequence>MEAKAIQLIQDTAVLANAKALDTFTPSIALPETVTVVSLEKFQQTRSRFRGSLETSSLKDFSEYVQAQADGSTSGFVDSDDMTCTVFFNLGDQDNPGHGDFRARLTLKKTAAFVALERAAGSKHAQKELSDFIEDWAPNLQALTQDGTQIEVRRAAGAIRSITIEQARKSEHVVGDMSASRSAMEQIEAKSADGLPAELLFSVIPYEGLQARTIQLRVAVLTGGDQPVLRLRWIGEAQLREDLAQEFKQVVAQEVGESTDLTIGNFTLA</sequence>
<reference evidence="1 2" key="1">
    <citation type="submission" date="2015-09" db="EMBL/GenBank/DDBJ databases">
        <title>Genome announcement of multiple Pseudomonas syringae strains.</title>
        <authorList>
            <person name="Thakur S."/>
            <person name="Wang P.W."/>
            <person name="Gong Y."/>
            <person name="Weir B.S."/>
            <person name="Guttman D.S."/>
        </authorList>
    </citation>
    <scope>NUCLEOTIDE SEQUENCE [LARGE SCALE GENOMIC DNA]</scope>
    <source>
        <strain evidence="1 2">ICMP2802</strain>
    </source>
</reference>
<organism evidence="1 2">
    <name type="scientific">Pseudomonas syringae pv. aceris</name>
    <dbReference type="NCBI Taxonomy" id="199198"/>
    <lineage>
        <taxon>Bacteria</taxon>
        <taxon>Pseudomonadati</taxon>
        <taxon>Pseudomonadota</taxon>
        <taxon>Gammaproteobacteria</taxon>
        <taxon>Pseudomonadales</taxon>
        <taxon>Pseudomonadaceae</taxon>
        <taxon>Pseudomonas</taxon>
        <taxon>Pseudomonas syringae</taxon>
    </lineage>
</organism>
<gene>
    <name evidence="1" type="ORF">ALO91_01537</name>
</gene>
<dbReference type="Proteomes" id="UP000050297">
    <property type="component" value="Unassembled WGS sequence"/>
</dbReference>
<protein>
    <recommendedName>
        <fullName evidence="3">DUF2303 family protein</fullName>
    </recommendedName>
</protein>
<dbReference type="PATRIC" id="fig|199198.4.peg.3637"/>
<dbReference type="InterPro" id="IPR019276">
    <property type="entry name" value="DUF2303"/>
</dbReference>
<proteinExistence type="predicted"/>
<dbReference type="EMBL" id="LJPM01000514">
    <property type="protein sequence ID" value="KPW12135.1"/>
    <property type="molecule type" value="Genomic_DNA"/>
</dbReference>
<evidence type="ECO:0008006" key="3">
    <source>
        <dbReference type="Google" id="ProtNLM"/>
    </source>
</evidence>
<evidence type="ECO:0000313" key="2">
    <source>
        <dbReference type="Proteomes" id="UP000050297"/>
    </source>
</evidence>
<evidence type="ECO:0000313" key="1">
    <source>
        <dbReference type="EMBL" id="KPW12135.1"/>
    </source>
</evidence>
<dbReference type="RefSeq" id="WP_004407056.1">
    <property type="nucleotide sequence ID" value="NZ_LGAR01000117.1"/>
</dbReference>
<accession>A0A0L8IPT9</accession>
<dbReference type="AlphaFoldDB" id="A0A0L8IPT9"/>
<dbReference type="Pfam" id="PF10065">
    <property type="entry name" value="DUF2303"/>
    <property type="match status" value="1"/>
</dbReference>
<name>A0A0L8IPT9_PSESX</name>
<comment type="caution">
    <text evidence="1">The sequence shown here is derived from an EMBL/GenBank/DDBJ whole genome shotgun (WGS) entry which is preliminary data.</text>
</comment>